<accession>A0A0D0AEM9</accession>
<keyword evidence="3" id="KW-1185">Reference proteome</keyword>
<organism evidence="2 3">
    <name type="scientific">Suillus luteus UH-Slu-Lm8-n1</name>
    <dbReference type="NCBI Taxonomy" id="930992"/>
    <lineage>
        <taxon>Eukaryota</taxon>
        <taxon>Fungi</taxon>
        <taxon>Dikarya</taxon>
        <taxon>Basidiomycota</taxon>
        <taxon>Agaricomycotina</taxon>
        <taxon>Agaricomycetes</taxon>
        <taxon>Agaricomycetidae</taxon>
        <taxon>Boletales</taxon>
        <taxon>Suillineae</taxon>
        <taxon>Suillaceae</taxon>
        <taxon>Suillus</taxon>
    </lineage>
</organism>
<reference evidence="2 3" key="1">
    <citation type="submission" date="2014-04" db="EMBL/GenBank/DDBJ databases">
        <authorList>
            <consortium name="DOE Joint Genome Institute"/>
            <person name="Kuo A."/>
            <person name="Ruytinx J."/>
            <person name="Rineau F."/>
            <person name="Colpaert J."/>
            <person name="Kohler A."/>
            <person name="Nagy L.G."/>
            <person name="Floudas D."/>
            <person name="Copeland A."/>
            <person name="Barry K.W."/>
            <person name="Cichocki N."/>
            <person name="Veneault-Fourrey C."/>
            <person name="LaButti K."/>
            <person name="Lindquist E.A."/>
            <person name="Lipzen A."/>
            <person name="Lundell T."/>
            <person name="Morin E."/>
            <person name="Murat C."/>
            <person name="Sun H."/>
            <person name="Tunlid A."/>
            <person name="Henrissat B."/>
            <person name="Grigoriev I.V."/>
            <person name="Hibbett D.S."/>
            <person name="Martin F."/>
            <person name="Nordberg H.P."/>
            <person name="Cantor M.N."/>
            <person name="Hua S.X."/>
        </authorList>
    </citation>
    <scope>NUCLEOTIDE SEQUENCE [LARGE SCALE GENOMIC DNA]</scope>
    <source>
        <strain evidence="2 3">UH-Slu-Lm8-n1</strain>
    </source>
</reference>
<evidence type="ECO:0000313" key="2">
    <source>
        <dbReference type="EMBL" id="KIK48705.1"/>
    </source>
</evidence>
<sequence length="150" mass="16334">MALPQGLSQTGKKAHTQLGAHLTASYASDPHCFNLTPSYDISWKNLSHEYINQDSHSADRIVGLSVHGAASDGRCEIGRYGRRGQTEDKAWDPRQPRVAAFAPTTTTAFGDPSRRRENDVDGGSSSRLSSVDSQAKRAVIPFRPNTTSHL</sequence>
<name>A0A0D0AEM9_9AGAM</name>
<reference evidence="3" key="2">
    <citation type="submission" date="2015-01" db="EMBL/GenBank/DDBJ databases">
        <title>Evolutionary Origins and Diversification of the Mycorrhizal Mutualists.</title>
        <authorList>
            <consortium name="DOE Joint Genome Institute"/>
            <consortium name="Mycorrhizal Genomics Consortium"/>
            <person name="Kohler A."/>
            <person name="Kuo A."/>
            <person name="Nagy L.G."/>
            <person name="Floudas D."/>
            <person name="Copeland A."/>
            <person name="Barry K.W."/>
            <person name="Cichocki N."/>
            <person name="Veneault-Fourrey C."/>
            <person name="LaButti K."/>
            <person name="Lindquist E.A."/>
            <person name="Lipzen A."/>
            <person name="Lundell T."/>
            <person name="Morin E."/>
            <person name="Murat C."/>
            <person name="Riley R."/>
            <person name="Ohm R."/>
            <person name="Sun H."/>
            <person name="Tunlid A."/>
            <person name="Henrissat B."/>
            <person name="Grigoriev I.V."/>
            <person name="Hibbett D.S."/>
            <person name="Martin F."/>
        </authorList>
    </citation>
    <scope>NUCLEOTIDE SEQUENCE [LARGE SCALE GENOMIC DNA]</scope>
    <source>
        <strain evidence="3">UH-Slu-Lm8-n1</strain>
    </source>
</reference>
<dbReference type="InParanoid" id="A0A0D0AEM9"/>
<feature type="region of interest" description="Disordered" evidence="1">
    <location>
        <begin position="102"/>
        <end position="150"/>
    </location>
</feature>
<proteinExistence type="predicted"/>
<protein>
    <submittedName>
        <fullName evidence="2">Uncharacterized protein</fullName>
    </submittedName>
</protein>
<gene>
    <name evidence="2" type="ORF">CY34DRAFT_103867</name>
</gene>
<dbReference type="EMBL" id="KN835136">
    <property type="protein sequence ID" value="KIK48705.1"/>
    <property type="molecule type" value="Genomic_DNA"/>
</dbReference>
<dbReference type="Proteomes" id="UP000054485">
    <property type="component" value="Unassembled WGS sequence"/>
</dbReference>
<dbReference type="HOGENOM" id="CLU_1741784_0_0_1"/>
<feature type="compositionally biased region" description="Low complexity" evidence="1">
    <location>
        <begin position="121"/>
        <end position="133"/>
    </location>
</feature>
<dbReference type="AlphaFoldDB" id="A0A0D0AEM9"/>
<evidence type="ECO:0000256" key="1">
    <source>
        <dbReference type="SAM" id="MobiDB-lite"/>
    </source>
</evidence>
<evidence type="ECO:0000313" key="3">
    <source>
        <dbReference type="Proteomes" id="UP000054485"/>
    </source>
</evidence>